<dbReference type="AlphaFoldDB" id="A0ABD5UHG6"/>
<proteinExistence type="predicted"/>
<feature type="transmembrane region" description="Helical" evidence="8">
    <location>
        <begin position="382"/>
        <end position="405"/>
    </location>
</feature>
<feature type="region of interest" description="Disordered" evidence="7">
    <location>
        <begin position="210"/>
        <end position="240"/>
    </location>
</feature>
<feature type="transmembrane region" description="Helical" evidence="8">
    <location>
        <begin position="178"/>
        <end position="200"/>
    </location>
</feature>
<feature type="transmembrane region" description="Helical" evidence="8">
    <location>
        <begin position="411"/>
        <end position="434"/>
    </location>
</feature>
<dbReference type="PROSITE" id="PS50850">
    <property type="entry name" value="MFS"/>
    <property type="match status" value="1"/>
</dbReference>
<dbReference type="PANTHER" id="PTHR23517:SF3">
    <property type="entry name" value="INTEGRAL MEMBRANE TRANSPORT PROTEIN"/>
    <property type="match status" value="1"/>
</dbReference>
<evidence type="ECO:0000313" key="10">
    <source>
        <dbReference type="EMBL" id="MFC6888820.1"/>
    </source>
</evidence>
<dbReference type="InterPro" id="IPR020846">
    <property type="entry name" value="MFS_dom"/>
</dbReference>
<dbReference type="InterPro" id="IPR050171">
    <property type="entry name" value="MFS_Transporters"/>
</dbReference>
<dbReference type="RefSeq" id="WP_379766468.1">
    <property type="nucleotide sequence ID" value="NZ_JBHSXI010000008.1"/>
</dbReference>
<feature type="compositionally biased region" description="Basic and acidic residues" evidence="7">
    <location>
        <begin position="229"/>
        <end position="240"/>
    </location>
</feature>
<dbReference type="InterPro" id="IPR036259">
    <property type="entry name" value="MFS_trans_sf"/>
</dbReference>
<name>A0ABD5UHG6_9EURY</name>
<evidence type="ECO:0000256" key="3">
    <source>
        <dbReference type="ARBA" id="ARBA00022475"/>
    </source>
</evidence>
<accession>A0ABD5UHG6</accession>
<feature type="transmembrane region" description="Helical" evidence="8">
    <location>
        <begin position="258"/>
        <end position="283"/>
    </location>
</feature>
<comment type="subcellular location">
    <subcellularLocation>
        <location evidence="1">Cell membrane</location>
        <topology evidence="1">Multi-pass membrane protein</topology>
    </subcellularLocation>
</comment>
<comment type="caution">
    <text evidence="10">The sequence shown here is derived from an EMBL/GenBank/DDBJ whole genome shotgun (WGS) entry which is preliminary data.</text>
</comment>
<sequence>MRRPTMRRFADYDVLVLVSLVWFLGKFVRYSFPPLFEPVQTAYGIGTATIGSAFTGFMLVYALMQFPSGVAADRIGSVRVVVAGATIAGIGALAVVLDSSFALLVAAMLVIGAGTGVHKTVAVRLVAREYPARTGRALGVHDTLGAFGGVAAPTAATVFLSTPLWLAPFLALAGLSGAGWRGMFLISAVAAFALAAAFGLRFRGRPSDGTDVLEEDKSHDGGSEDVESHDERRDTQRDGDEPRPDVLAYFALLRDGRFAAFVLVAIGVSFAHNGLAAFLPLYLSRVSGVTTATASLLYSVFFWTTFVQLVTGESSDRVGRLPVMVVAGGVATAGLWGIVLAPDAGPVTLGALIAVVGVGAQGFTPVRAAYLMELLPERLAGGGLGVVRTLLMGVGAFAPGTVGIVADAFDFRVAFGMLATVLAVATIGAVGLWATGS</sequence>
<evidence type="ECO:0000256" key="8">
    <source>
        <dbReference type="SAM" id="Phobius"/>
    </source>
</evidence>
<feature type="transmembrane region" description="Helical" evidence="8">
    <location>
        <begin position="144"/>
        <end position="166"/>
    </location>
</feature>
<evidence type="ECO:0000259" key="9">
    <source>
        <dbReference type="PROSITE" id="PS50850"/>
    </source>
</evidence>
<feature type="transmembrane region" description="Helical" evidence="8">
    <location>
        <begin position="12"/>
        <end position="30"/>
    </location>
</feature>
<keyword evidence="6 8" id="KW-0472">Membrane</keyword>
<evidence type="ECO:0000256" key="5">
    <source>
        <dbReference type="ARBA" id="ARBA00022989"/>
    </source>
</evidence>
<feature type="transmembrane region" description="Helical" evidence="8">
    <location>
        <begin position="321"/>
        <end position="341"/>
    </location>
</feature>
<evidence type="ECO:0000256" key="6">
    <source>
        <dbReference type="ARBA" id="ARBA00023136"/>
    </source>
</evidence>
<keyword evidence="3" id="KW-1003">Cell membrane</keyword>
<dbReference type="SUPFAM" id="SSF103473">
    <property type="entry name" value="MFS general substrate transporter"/>
    <property type="match status" value="1"/>
</dbReference>
<organism evidence="10 11">
    <name type="scientific">Halorubrum trueperi</name>
    <dbReference type="NCBI Taxonomy" id="2004704"/>
    <lineage>
        <taxon>Archaea</taxon>
        <taxon>Methanobacteriati</taxon>
        <taxon>Methanobacteriota</taxon>
        <taxon>Stenosarchaea group</taxon>
        <taxon>Halobacteria</taxon>
        <taxon>Halobacteriales</taxon>
        <taxon>Haloferacaceae</taxon>
        <taxon>Halorubrum</taxon>
    </lineage>
</organism>
<protein>
    <submittedName>
        <fullName evidence="10">MFS transporter</fullName>
    </submittedName>
</protein>
<feature type="transmembrane region" description="Helical" evidence="8">
    <location>
        <begin position="101"/>
        <end position="123"/>
    </location>
</feature>
<gene>
    <name evidence="10" type="ORF">ACFQEY_07340</name>
</gene>
<feature type="domain" description="Major facilitator superfamily (MFS) profile" evidence="9">
    <location>
        <begin position="14"/>
        <end position="437"/>
    </location>
</feature>
<evidence type="ECO:0000313" key="11">
    <source>
        <dbReference type="Proteomes" id="UP001596333"/>
    </source>
</evidence>
<reference evidence="10 11" key="1">
    <citation type="journal article" date="2019" name="Int. J. Syst. Evol. Microbiol.">
        <title>The Global Catalogue of Microorganisms (GCM) 10K type strain sequencing project: providing services to taxonomists for standard genome sequencing and annotation.</title>
        <authorList>
            <consortium name="The Broad Institute Genomics Platform"/>
            <consortium name="The Broad Institute Genome Sequencing Center for Infectious Disease"/>
            <person name="Wu L."/>
            <person name="Ma J."/>
        </authorList>
    </citation>
    <scope>NUCLEOTIDE SEQUENCE [LARGE SCALE GENOMIC DNA]</scope>
    <source>
        <strain evidence="10 11">Y73</strain>
    </source>
</reference>
<keyword evidence="5 8" id="KW-1133">Transmembrane helix</keyword>
<feature type="transmembrane region" description="Helical" evidence="8">
    <location>
        <begin position="289"/>
        <end position="309"/>
    </location>
</feature>
<dbReference type="PANTHER" id="PTHR23517">
    <property type="entry name" value="RESISTANCE PROTEIN MDTM, PUTATIVE-RELATED-RELATED"/>
    <property type="match status" value="1"/>
</dbReference>
<keyword evidence="2" id="KW-0813">Transport</keyword>
<feature type="transmembrane region" description="Helical" evidence="8">
    <location>
        <begin position="42"/>
        <end position="64"/>
    </location>
</feature>
<dbReference type="Gene3D" id="1.20.1250.20">
    <property type="entry name" value="MFS general substrate transporter like domains"/>
    <property type="match status" value="2"/>
</dbReference>
<keyword evidence="4 8" id="KW-0812">Transmembrane</keyword>
<keyword evidence="11" id="KW-1185">Reference proteome</keyword>
<dbReference type="Pfam" id="PF07690">
    <property type="entry name" value="MFS_1"/>
    <property type="match status" value="1"/>
</dbReference>
<dbReference type="GO" id="GO:0005886">
    <property type="term" value="C:plasma membrane"/>
    <property type="evidence" value="ECO:0007669"/>
    <property type="project" value="UniProtKB-SubCell"/>
</dbReference>
<dbReference type="InterPro" id="IPR011701">
    <property type="entry name" value="MFS"/>
</dbReference>
<feature type="transmembrane region" description="Helical" evidence="8">
    <location>
        <begin position="76"/>
        <end position="95"/>
    </location>
</feature>
<feature type="transmembrane region" description="Helical" evidence="8">
    <location>
        <begin position="347"/>
        <end position="370"/>
    </location>
</feature>
<evidence type="ECO:0000256" key="7">
    <source>
        <dbReference type="SAM" id="MobiDB-lite"/>
    </source>
</evidence>
<dbReference type="EMBL" id="JBHSXI010000008">
    <property type="protein sequence ID" value="MFC6888820.1"/>
    <property type="molecule type" value="Genomic_DNA"/>
</dbReference>
<evidence type="ECO:0000256" key="4">
    <source>
        <dbReference type="ARBA" id="ARBA00022692"/>
    </source>
</evidence>
<evidence type="ECO:0000256" key="2">
    <source>
        <dbReference type="ARBA" id="ARBA00022448"/>
    </source>
</evidence>
<dbReference type="Proteomes" id="UP001596333">
    <property type="component" value="Unassembled WGS sequence"/>
</dbReference>
<evidence type="ECO:0000256" key="1">
    <source>
        <dbReference type="ARBA" id="ARBA00004651"/>
    </source>
</evidence>